<dbReference type="Pfam" id="PF01627">
    <property type="entry name" value="Hpt"/>
    <property type="match status" value="1"/>
</dbReference>
<dbReference type="InterPro" id="IPR035965">
    <property type="entry name" value="PAS-like_dom_sf"/>
</dbReference>
<dbReference type="PRINTS" id="PR00344">
    <property type="entry name" value="BCTRLSENSOR"/>
</dbReference>
<dbReference type="GO" id="GO:0005524">
    <property type="term" value="F:ATP binding"/>
    <property type="evidence" value="ECO:0007669"/>
    <property type="project" value="UniProtKB-KW"/>
</dbReference>
<dbReference type="InterPro" id="IPR036097">
    <property type="entry name" value="HisK_dim/P_sf"/>
</dbReference>
<evidence type="ECO:0000256" key="18">
    <source>
        <dbReference type="ARBA" id="ARBA00068150"/>
    </source>
</evidence>
<organism evidence="28 29">
    <name type="scientific">Pararobbsia silviterrae</name>
    <dbReference type="NCBI Taxonomy" id="1792498"/>
    <lineage>
        <taxon>Bacteria</taxon>
        <taxon>Pseudomonadati</taxon>
        <taxon>Pseudomonadota</taxon>
        <taxon>Betaproteobacteria</taxon>
        <taxon>Burkholderiales</taxon>
        <taxon>Burkholderiaceae</taxon>
        <taxon>Pararobbsia</taxon>
    </lineage>
</organism>
<dbReference type="NCBIfam" id="TIGR00229">
    <property type="entry name" value="sensory_box"/>
    <property type="match status" value="1"/>
</dbReference>
<dbReference type="PROSITE" id="PS50112">
    <property type="entry name" value="PAS"/>
    <property type="match status" value="1"/>
</dbReference>
<name>A0A494XIU5_9BURK</name>
<evidence type="ECO:0000256" key="7">
    <source>
        <dbReference type="ARBA" id="ARBA00022692"/>
    </source>
</evidence>
<keyword evidence="4" id="KW-1003">Cell membrane</keyword>
<dbReference type="InterPro" id="IPR008207">
    <property type="entry name" value="Sig_transdc_His_kin_Hpt_dom"/>
</dbReference>
<dbReference type="AlphaFoldDB" id="A0A494XIU5"/>
<dbReference type="GO" id="GO:0000155">
    <property type="term" value="F:phosphorelay sensor kinase activity"/>
    <property type="evidence" value="ECO:0007669"/>
    <property type="project" value="InterPro"/>
</dbReference>
<dbReference type="Pfam" id="PF08448">
    <property type="entry name" value="PAS_4"/>
    <property type="match status" value="1"/>
</dbReference>
<dbReference type="InterPro" id="IPR004358">
    <property type="entry name" value="Sig_transdc_His_kin-like_C"/>
</dbReference>
<feature type="modified residue" description="Phosphohistidine" evidence="20">
    <location>
        <position position="1078"/>
    </location>
</feature>
<evidence type="ECO:0000256" key="21">
    <source>
        <dbReference type="PROSITE-ProRule" id="PRU00169"/>
    </source>
</evidence>
<dbReference type="SUPFAM" id="SSF47226">
    <property type="entry name" value="Histidine-containing phosphotransfer domain, HPT domain"/>
    <property type="match status" value="1"/>
</dbReference>
<evidence type="ECO:0000256" key="2">
    <source>
        <dbReference type="ARBA" id="ARBA00004651"/>
    </source>
</evidence>
<feature type="domain" description="Response regulatory" evidence="24">
    <location>
        <begin position="735"/>
        <end position="857"/>
    </location>
</feature>
<keyword evidence="7 22" id="KW-0812">Transmembrane</keyword>
<feature type="domain" description="PAS" evidence="25">
    <location>
        <begin position="326"/>
        <end position="371"/>
    </location>
</feature>
<evidence type="ECO:0000256" key="1">
    <source>
        <dbReference type="ARBA" id="ARBA00000085"/>
    </source>
</evidence>
<dbReference type="InterPro" id="IPR003594">
    <property type="entry name" value="HATPase_dom"/>
</dbReference>
<dbReference type="InterPro" id="IPR003661">
    <property type="entry name" value="HisK_dim/P_dom"/>
</dbReference>
<dbReference type="PROSITE" id="PS50109">
    <property type="entry name" value="HIS_KIN"/>
    <property type="match status" value="1"/>
</dbReference>
<evidence type="ECO:0000256" key="5">
    <source>
        <dbReference type="ARBA" id="ARBA00022553"/>
    </source>
</evidence>
<dbReference type="InterPro" id="IPR011006">
    <property type="entry name" value="CheY-like_superfamily"/>
</dbReference>
<proteinExistence type="predicted"/>
<dbReference type="InterPro" id="IPR000014">
    <property type="entry name" value="PAS"/>
</dbReference>
<evidence type="ECO:0000256" key="20">
    <source>
        <dbReference type="PROSITE-ProRule" id="PRU00110"/>
    </source>
</evidence>
<evidence type="ECO:0000259" key="26">
    <source>
        <dbReference type="PROSITE" id="PS50113"/>
    </source>
</evidence>
<dbReference type="SMART" id="SM00073">
    <property type="entry name" value="HPT"/>
    <property type="match status" value="1"/>
</dbReference>
<feature type="modified residue" description="4-aspartylphosphate" evidence="21">
    <location>
        <position position="789"/>
    </location>
</feature>
<keyword evidence="14" id="KW-0843">Virulence</keyword>
<keyword evidence="6" id="KW-0808">Transferase</keyword>
<dbReference type="CDD" id="cd16922">
    <property type="entry name" value="HATPase_EvgS-ArcB-TorS-like"/>
    <property type="match status" value="1"/>
</dbReference>
<dbReference type="InterPro" id="IPR013656">
    <property type="entry name" value="PAS_4"/>
</dbReference>
<evidence type="ECO:0000256" key="16">
    <source>
        <dbReference type="ARBA" id="ARBA00058004"/>
    </source>
</evidence>
<sequence length="1152" mass="124883">MSVGAVALVLSLVVCMFATWAVGSVYDNESAKAAALLDATLDEIANQITIAYAHERQRVEDIATFESGAHLAQALVANQDRPADAQRLSLDYAQWVAPIYRSGGYSGYILATSDGRVLASSWPSGFDDASRSEHAVVFARAAREGTALSPPLRPVSMRGTDATAADVYQLVCARIEAVAASRAVLCLRIETSAMLASMVAAGRFAKTGEVDAVDAGLRLVTPTRFAVPPSHGDRLRFDAAPIPRFWTSAPAQSVEDRDYRGMRVARVARWLNDPQIGIAAKQDLGEALASYRFARDALVALAGVLVAVIVALAATLYRAERRLAQSHARLRAIFAHAPATIHIKDRRHALVLANPALCALVGNSEAQMLGKVEFEWPVVPDAANERWVIEERVMKTGRAEPHVYSLQSDRGLRYIQVVRFPVRDPEDDDVVGVGAVGVDITEQVELTQRLEELSQTLDYKVEERTRELKVANAALEAATRAAQAAAQAKASFLAHMSHEIRTPMNAVIGMAHLALKTRLDVRQRGYLDRIQSGGRHLLDIVDEILDLSRIEAGKLEISRTEFSLDALLQTVSDFVAERAAEKGLELIVDVLPQTPDWLVGDALRVRQVLVNLVSNAVKFTDSGDVVIRVRSTRRPTSAAGVRLLFEVLDSGIGIRADDRARVFESFEQADVTTASRYGGSGLGLALCRRLVTLMGGSIGVRSAVGEGSVFHVELDFEPAGEPRTSRARIAEQGIRLLVVDDHAYARGLTANMLRDLGFEVDEAHGGDAALACVRAADADGLPYRLVFVDALMPDLDGLELARRIEAMRLHDVRPHCVLMAVLGKEPAANDLERASVDAIVYKPVHRSALLDVVDDTLRRVPVAATDAGARTELARSAAFGAHARVLVVDDDPICLELAMHLLQDVGIAADTAETGLRALELLETQTYDLILTDIVMPIIDGVEFMRRVRADRRLRDQIIVATTANALHEDLAHYIEAGMDDCIVKPLDPDRFHAALRRWLRARPASIDVPASDAESLFERLSHCAQLDVRAGLTHVAGKPAVYRGMLERFVSEYADRVERIESCLARDEREAAALHAHSLKGVAGIIGANALSSGAGSLESLLRAESNGEGRTQTALLASIRCDMAALIAALETWMHARGATGSRLDAACVE</sequence>
<keyword evidence="9" id="KW-0547">Nucleotide-binding</keyword>
<dbReference type="PROSITE" id="PS50110">
    <property type="entry name" value="RESPONSE_REGULATORY"/>
    <property type="match status" value="2"/>
</dbReference>
<keyword evidence="29" id="KW-1185">Reference proteome</keyword>
<keyword evidence="13" id="KW-0902">Two-component regulatory system</keyword>
<dbReference type="Gene3D" id="3.30.450.20">
    <property type="entry name" value="PAS domain"/>
    <property type="match status" value="1"/>
</dbReference>
<keyword evidence="8" id="KW-0732">Signal</keyword>
<dbReference type="PANTHER" id="PTHR45339">
    <property type="entry name" value="HYBRID SIGNAL TRANSDUCTION HISTIDINE KINASE J"/>
    <property type="match status" value="1"/>
</dbReference>
<comment type="subunit">
    <text evidence="17">At low DSF concentrations, interacts with RpfF.</text>
</comment>
<feature type="domain" description="HPt" evidence="27">
    <location>
        <begin position="1039"/>
        <end position="1135"/>
    </location>
</feature>
<dbReference type="CDD" id="cd17546">
    <property type="entry name" value="REC_hyHK_CKI1_RcsC-like"/>
    <property type="match status" value="2"/>
</dbReference>
<dbReference type="Gene3D" id="3.40.50.2300">
    <property type="match status" value="2"/>
</dbReference>
<evidence type="ECO:0000259" key="23">
    <source>
        <dbReference type="PROSITE" id="PS50109"/>
    </source>
</evidence>
<dbReference type="FunFam" id="3.30.565.10:FF:000010">
    <property type="entry name" value="Sensor histidine kinase RcsC"/>
    <property type="match status" value="1"/>
</dbReference>
<dbReference type="Gene3D" id="1.20.120.160">
    <property type="entry name" value="HPT domain"/>
    <property type="match status" value="1"/>
</dbReference>
<dbReference type="SUPFAM" id="SSF47384">
    <property type="entry name" value="Homodimeric domain of signal transducing histidine kinase"/>
    <property type="match status" value="1"/>
</dbReference>
<dbReference type="PROSITE" id="PS50894">
    <property type="entry name" value="HPT"/>
    <property type="match status" value="1"/>
</dbReference>
<evidence type="ECO:0000256" key="10">
    <source>
        <dbReference type="ARBA" id="ARBA00022777"/>
    </source>
</evidence>
<dbReference type="Pfam" id="PF00512">
    <property type="entry name" value="HisKA"/>
    <property type="match status" value="1"/>
</dbReference>
<dbReference type="SMART" id="SM00387">
    <property type="entry name" value="HATPase_c"/>
    <property type="match status" value="1"/>
</dbReference>
<dbReference type="FunFam" id="1.10.287.130:FF:000002">
    <property type="entry name" value="Two-component osmosensing histidine kinase"/>
    <property type="match status" value="1"/>
</dbReference>
<dbReference type="InterPro" id="IPR036641">
    <property type="entry name" value="HPT_dom_sf"/>
</dbReference>
<protein>
    <recommendedName>
        <fullName evidence="18">Sensory/regulatory protein RpfC</fullName>
        <ecNumber evidence="3">2.7.13.3</ecNumber>
    </recommendedName>
    <alternativeName>
        <fullName evidence="19">Virulence sensor protein BvgS</fullName>
    </alternativeName>
</protein>
<comment type="subcellular location">
    <subcellularLocation>
        <location evidence="2">Cell membrane</location>
        <topology evidence="2">Multi-pass membrane protein</topology>
    </subcellularLocation>
</comment>
<evidence type="ECO:0000256" key="22">
    <source>
        <dbReference type="SAM" id="Phobius"/>
    </source>
</evidence>
<evidence type="ECO:0000256" key="17">
    <source>
        <dbReference type="ARBA" id="ARBA00064003"/>
    </source>
</evidence>
<dbReference type="GO" id="GO:0005886">
    <property type="term" value="C:plasma membrane"/>
    <property type="evidence" value="ECO:0007669"/>
    <property type="project" value="UniProtKB-SubCell"/>
</dbReference>
<evidence type="ECO:0000313" key="29">
    <source>
        <dbReference type="Proteomes" id="UP000270342"/>
    </source>
</evidence>
<gene>
    <name evidence="28" type="ORF">D7S86_20565</name>
</gene>
<feature type="modified residue" description="4-aspartylphosphate" evidence="21">
    <location>
        <position position="933"/>
    </location>
</feature>
<keyword evidence="12 22" id="KW-1133">Transmembrane helix</keyword>
<dbReference type="SMART" id="SM00388">
    <property type="entry name" value="HisKA"/>
    <property type="match status" value="1"/>
</dbReference>
<evidence type="ECO:0000256" key="15">
    <source>
        <dbReference type="ARBA" id="ARBA00023136"/>
    </source>
</evidence>
<dbReference type="Gene3D" id="3.30.565.10">
    <property type="entry name" value="Histidine kinase-like ATPase, C-terminal domain"/>
    <property type="match status" value="1"/>
</dbReference>
<dbReference type="EC" id="2.7.13.3" evidence="3"/>
<dbReference type="CDD" id="cd00082">
    <property type="entry name" value="HisKA"/>
    <property type="match status" value="1"/>
</dbReference>
<evidence type="ECO:0000256" key="6">
    <source>
        <dbReference type="ARBA" id="ARBA00022679"/>
    </source>
</evidence>
<dbReference type="Proteomes" id="UP000270342">
    <property type="component" value="Unassembled WGS sequence"/>
</dbReference>
<evidence type="ECO:0000256" key="12">
    <source>
        <dbReference type="ARBA" id="ARBA00022989"/>
    </source>
</evidence>
<dbReference type="PROSITE" id="PS50113">
    <property type="entry name" value="PAC"/>
    <property type="match status" value="1"/>
</dbReference>
<evidence type="ECO:0000256" key="11">
    <source>
        <dbReference type="ARBA" id="ARBA00022840"/>
    </source>
</evidence>
<dbReference type="InterPro" id="IPR036890">
    <property type="entry name" value="HATPase_C_sf"/>
</dbReference>
<evidence type="ECO:0000259" key="25">
    <source>
        <dbReference type="PROSITE" id="PS50112"/>
    </source>
</evidence>
<evidence type="ECO:0000256" key="19">
    <source>
        <dbReference type="ARBA" id="ARBA00070152"/>
    </source>
</evidence>
<feature type="domain" description="Response regulatory" evidence="24">
    <location>
        <begin position="884"/>
        <end position="1000"/>
    </location>
</feature>
<dbReference type="InterPro" id="IPR001789">
    <property type="entry name" value="Sig_transdc_resp-reg_receiver"/>
</dbReference>
<dbReference type="Pfam" id="PF00072">
    <property type="entry name" value="Response_reg"/>
    <property type="match status" value="2"/>
</dbReference>
<evidence type="ECO:0000256" key="9">
    <source>
        <dbReference type="ARBA" id="ARBA00022741"/>
    </source>
</evidence>
<keyword evidence="11" id="KW-0067">ATP-binding</keyword>
<reference evidence="28 29" key="1">
    <citation type="submission" date="2018-10" db="EMBL/GenBank/DDBJ databases">
        <title>Robbsia sp. DHC34, isolated from soil.</title>
        <authorList>
            <person name="Gao Z.-H."/>
            <person name="Qiu L.-H."/>
        </authorList>
    </citation>
    <scope>NUCLEOTIDE SEQUENCE [LARGE SCALE GENOMIC DNA]</scope>
    <source>
        <strain evidence="28 29">DHC34</strain>
    </source>
</reference>
<dbReference type="SMART" id="SM00448">
    <property type="entry name" value="REC"/>
    <property type="match status" value="2"/>
</dbReference>
<dbReference type="EMBL" id="RBZU01000010">
    <property type="protein sequence ID" value="RKP49682.1"/>
    <property type="molecule type" value="Genomic_DNA"/>
</dbReference>
<keyword evidence="5 21" id="KW-0597">Phosphoprotein</keyword>
<keyword evidence="15 22" id="KW-0472">Membrane</keyword>
<evidence type="ECO:0000259" key="24">
    <source>
        <dbReference type="PROSITE" id="PS50110"/>
    </source>
</evidence>
<dbReference type="SUPFAM" id="SSF55785">
    <property type="entry name" value="PYP-like sensor domain (PAS domain)"/>
    <property type="match status" value="1"/>
</dbReference>
<feature type="domain" description="PAC" evidence="26">
    <location>
        <begin position="397"/>
        <end position="452"/>
    </location>
</feature>
<evidence type="ECO:0000256" key="8">
    <source>
        <dbReference type="ARBA" id="ARBA00022729"/>
    </source>
</evidence>
<evidence type="ECO:0000256" key="3">
    <source>
        <dbReference type="ARBA" id="ARBA00012438"/>
    </source>
</evidence>
<evidence type="ECO:0000313" key="28">
    <source>
        <dbReference type="EMBL" id="RKP49682.1"/>
    </source>
</evidence>
<dbReference type="InterPro" id="IPR000700">
    <property type="entry name" value="PAS-assoc_C"/>
</dbReference>
<dbReference type="SUPFAM" id="SSF55874">
    <property type="entry name" value="ATPase domain of HSP90 chaperone/DNA topoisomerase II/histidine kinase"/>
    <property type="match status" value="1"/>
</dbReference>
<dbReference type="PANTHER" id="PTHR45339:SF1">
    <property type="entry name" value="HYBRID SIGNAL TRANSDUCTION HISTIDINE KINASE J"/>
    <property type="match status" value="1"/>
</dbReference>
<dbReference type="SUPFAM" id="SSF52172">
    <property type="entry name" value="CheY-like"/>
    <property type="match status" value="2"/>
</dbReference>
<feature type="transmembrane region" description="Helical" evidence="22">
    <location>
        <begin position="297"/>
        <end position="317"/>
    </location>
</feature>
<evidence type="ECO:0000256" key="4">
    <source>
        <dbReference type="ARBA" id="ARBA00022475"/>
    </source>
</evidence>
<dbReference type="Pfam" id="PF02518">
    <property type="entry name" value="HATPase_c"/>
    <property type="match status" value="1"/>
</dbReference>
<dbReference type="InterPro" id="IPR005467">
    <property type="entry name" value="His_kinase_dom"/>
</dbReference>
<evidence type="ECO:0000259" key="27">
    <source>
        <dbReference type="PROSITE" id="PS50894"/>
    </source>
</evidence>
<comment type="function">
    <text evidence="16">Member of the two-component regulatory system BvgS/BvgA. Phosphorylates BvgA via a four-step phosphorelay in response to environmental signals.</text>
</comment>
<feature type="domain" description="Histidine kinase" evidence="23">
    <location>
        <begin position="495"/>
        <end position="718"/>
    </location>
</feature>
<evidence type="ECO:0000256" key="14">
    <source>
        <dbReference type="ARBA" id="ARBA00023026"/>
    </source>
</evidence>
<evidence type="ECO:0000256" key="13">
    <source>
        <dbReference type="ARBA" id="ARBA00023012"/>
    </source>
</evidence>
<accession>A0A494XIU5</accession>
<dbReference type="Gene3D" id="1.10.287.130">
    <property type="match status" value="1"/>
</dbReference>
<comment type="catalytic activity">
    <reaction evidence="1">
        <text>ATP + protein L-histidine = ADP + protein N-phospho-L-histidine.</text>
        <dbReference type="EC" id="2.7.13.3"/>
    </reaction>
</comment>
<keyword evidence="10" id="KW-0418">Kinase</keyword>
<comment type="caution">
    <text evidence="28">The sequence shown here is derived from an EMBL/GenBank/DDBJ whole genome shotgun (WGS) entry which is preliminary data.</text>
</comment>